<keyword evidence="3" id="KW-1185">Reference proteome</keyword>
<feature type="region of interest" description="Disordered" evidence="1">
    <location>
        <begin position="23"/>
        <end position="61"/>
    </location>
</feature>
<evidence type="ECO:0000313" key="2">
    <source>
        <dbReference type="EMBL" id="MPC76784.1"/>
    </source>
</evidence>
<sequence>MPGARHWLPPGYWMVSAQREAYSSSHSSSSNAPSSSKEHISSSSSPALPSHTAGAAMKIVY</sequence>
<accession>A0A5B7I7M5</accession>
<dbReference type="AlphaFoldDB" id="A0A5B7I7M5"/>
<comment type="caution">
    <text evidence="2">The sequence shown here is derived from an EMBL/GenBank/DDBJ whole genome shotgun (WGS) entry which is preliminary data.</text>
</comment>
<dbReference type="Proteomes" id="UP000324222">
    <property type="component" value="Unassembled WGS sequence"/>
</dbReference>
<evidence type="ECO:0000256" key="1">
    <source>
        <dbReference type="SAM" id="MobiDB-lite"/>
    </source>
</evidence>
<organism evidence="2 3">
    <name type="scientific">Portunus trituberculatus</name>
    <name type="common">Swimming crab</name>
    <name type="synonym">Neptunus trituberculatus</name>
    <dbReference type="NCBI Taxonomy" id="210409"/>
    <lineage>
        <taxon>Eukaryota</taxon>
        <taxon>Metazoa</taxon>
        <taxon>Ecdysozoa</taxon>
        <taxon>Arthropoda</taxon>
        <taxon>Crustacea</taxon>
        <taxon>Multicrustacea</taxon>
        <taxon>Malacostraca</taxon>
        <taxon>Eumalacostraca</taxon>
        <taxon>Eucarida</taxon>
        <taxon>Decapoda</taxon>
        <taxon>Pleocyemata</taxon>
        <taxon>Brachyura</taxon>
        <taxon>Eubrachyura</taxon>
        <taxon>Portunoidea</taxon>
        <taxon>Portunidae</taxon>
        <taxon>Portuninae</taxon>
        <taxon>Portunus</taxon>
    </lineage>
</organism>
<proteinExistence type="predicted"/>
<evidence type="ECO:0000313" key="3">
    <source>
        <dbReference type="Proteomes" id="UP000324222"/>
    </source>
</evidence>
<name>A0A5B7I7M5_PORTR</name>
<feature type="compositionally biased region" description="Low complexity" evidence="1">
    <location>
        <begin position="23"/>
        <end position="45"/>
    </location>
</feature>
<reference evidence="2 3" key="1">
    <citation type="submission" date="2019-05" db="EMBL/GenBank/DDBJ databases">
        <title>Another draft genome of Portunus trituberculatus and its Hox gene families provides insights of decapod evolution.</title>
        <authorList>
            <person name="Jeong J.-H."/>
            <person name="Song I."/>
            <person name="Kim S."/>
            <person name="Choi T."/>
            <person name="Kim D."/>
            <person name="Ryu S."/>
            <person name="Kim W."/>
        </authorList>
    </citation>
    <scope>NUCLEOTIDE SEQUENCE [LARGE SCALE GENOMIC DNA]</scope>
    <source>
        <tissue evidence="2">Muscle</tissue>
    </source>
</reference>
<gene>
    <name evidence="2" type="ORF">E2C01_071216</name>
</gene>
<protein>
    <submittedName>
        <fullName evidence="2">Uncharacterized protein</fullName>
    </submittedName>
</protein>
<dbReference type="EMBL" id="VSRR010044212">
    <property type="protein sequence ID" value="MPC76784.1"/>
    <property type="molecule type" value="Genomic_DNA"/>
</dbReference>